<name>A0A210PNY3_MIZYE</name>
<keyword evidence="5" id="KW-0175">Coiled coil</keyword>
<evidence type="ECO:0000259" key="7">
    <source>
        <dbReference type="PROSITE" id="PS50023"/>
    </source>
</evidence>
<gene>
    <name evidence="8" type="ORF">KP79_PYT08798</name>
</gene>
<evidence type="ECO:0000256" key="5">
    <source>
        <dbReference type="SAM" id="Coils"/>
    </source>
</evidence>
<feature type="coiled-coil region" evidence="5">
    <location>
        <begin position="204"/>
        <end position="276"/>
    </location>
</feature>
<dbReference type="OrthoDB" id="6129702at2759"/>
<evidence type="ECO:0000313" key="8">
    <source>
        <dbReference type="EMBL" id="OWF38178.1"/>
    </source>
</evidence>
<evidence type="ECO:0000256" key="1">
    <source>
        <dbReference type="ARBA" id="ARBA00022723"/>
    </source>
</evidence>
<feature type="region of interest" description="Disordered" evidence="6">
    <location>
        <begin position="1027"/>
        <end position="1062"/>
    </location>
</feature>
<dbReference type="Pfam" id="PF00412">
    <property type="entry name" value="LIM"/>
    <property type="match status" value="1"/>
</dbReference>
<dbReference type="PROSITE" id="PS00478">
    <property type="entry name" value="LIM_DOMAIN_1"/>
    <property type="match status" value="1"/>
</dbReference>
<dbReference type="Pfam" id="PF23265">
    <property type="entry name" value="Ig-like_KY"/>
    <property type="match status" value="3"/>
</dbReference>
<dbReference type="InterPro" id="IPR056564">
    <property type="entry name" value="Ig-like_KY"/>
</dbReference>
<sequence length="1062" mass="121640">MATASDDRRAAERGYQSLSSLFRPLPNSSNDCHRCSKKVYMQEKVGPVHDVVFHKNCFKCVVCGQFLNIRSYWSNPTDSGDKEVYCNTHAPRIGAPKMGPGALGIKSAVDAQKGYQKMSKKLKPEVREAGTVRIPSYGMQAVEVQRAVSVPKTQRVTSPNQAGPQFGKDALHIKGPIDAQLLMRGNHILHEKHHYPPNIYKKRKDVLLHAQKRLEEEHRKEEDELLEQITQNRRQEIRKISDELNMEWQVKLKDLTEKFEREMDKKKKKIKDSEKKQMTLHFENQRKDLEVIINEKRSKKRESMTMRIREKEQKVTSTMVARQSKQMLEFLASKKEEIKQEIVEEIAQETNGVNGKEEQEELVEEVIEALGLPSTDLPPPKPPSCRKKDLYEDVGIFDELDEDVIKVAENEQFTYTELVQQLIENVMTDLEKVRALYRWVTVKDLNIIDFEEILGTDNPMGLLRGIKFGTETYHVLFMRLCSYAGLHCVEIKGHSKSVGYEPGMKIKPNTFQNTWNAVLIDGDWRLIQCNWGARHLVLNKDKKRDKVKAKTSSKDQIRYQYDEHYFLTDPDEFIQEFWSKELEWQLLENPITLEEFEALPFVRSVFFHFGMHFDHGMTAVLDASAKGGCDIKLKIPESLENDLVFYYQLRFAEKEKRLEAQYRGSSLERFVFQTMIHNTVMFSIHLPTTGDYFFEIFANKIEESNKFGNSEDSGSGIAPFRLKCACKFKVACPELSGKMHPLPDCASGEWGPLKGKRHFGIQMKQLKHLGKSVPESSSLNDISDKLSDSGSSESGLGDSPDNPKAGIINVEDGIELCAKIPRPLHFVAKLKANVFESKVLDPFVHSSVEGDILTCRVSPPQTGQFGLDVYARPKEAGDSATLSHAFKFLINCVKVSKPVDLPRVQPKHVARREKWGPTSQFEELGLKVLSHKEPKINCSESNQCTIDMFVPSKVTLSFQFMKEPDDDKNELVSMVKDDVDPHKTRFFVNVPVPGNYMLSLFATKKDIDDQSFPNVYNFLIVYKKSSKESNGTAKPEERRPSSIFRKNLFKKSDKDKDKNKDK</sequence>
<comment type="caution">
    <text evidence="8">The sequence shown here is derived from an EMBL/GenBank/DDBJ whole genome shotgun (WGS) entry which is preliminary data.</text>
</comment>
<dbReference type="PROSITE" id="PS50023">
    <property type="entry name" value="LIM_DOMAIN_2"/>
    <property type="match status" value="1"/>
</dbReference>
<dbReference type="Gene3D" id="2.10.110.10">
    <property type="entry name" value="Cysteine Rich Protein"/>
    <property type="match status" value="1"/>
</dbReference>
<dbReference type="GO" id="GO:0046872">
    <property type="term" value="F:metal ion binding"/>
    <property type="evidence" value="ECO:0007669"/>
    <property type="project" value="UniProtKB-KW"/>
</dbReference>
<accession>A0A210PNY3</accession>
<dbReference type="SUPFAM" id="SSF54001">
    <property type="entry name" value="Cysteine proteinases"/>
    <property type="match status" value="1"/>
</dbReference>
<evidence type="ECO:0000256" key="4">
    <source>
        <dbReference type="PROSITE-ProRule" id="PRU00125"/>
    </source>
</evidence>
<dbReference type="Proteomes" id="UP000242188">
    <property type="component" value="Unassembled WGS sequence"/>
</dbReference>
<dbReference type="PANTHER" id="PTHR47020">
    <property type="entry name" value="HILLARIN"/>
    <property type="match status" value="1"/>
</dbReference>
<evidence type="ECO:0000313" key="9">
    <source>
        <dbReference type="Proteomes" id="UP000242188"/>
    </source>
</evidence>
<keyword evidence="3 4" id="KW-0440">LIM domain</keyword>
<dbReference type="EMBL" id="NEDP02005572">
    <property type="protein sequence ID" value="OWF38178.1"/>
    <property type="molecule type" value="Genomic_DNA"/>
</dbReference>
<dbReference type="InterPro" id="IPR001781">
    <property type="entry name" value="Znf_LIM"/>
</dbReference>
<feature type="compositionally biased region" description="Basic and acidic residues" evidence="6">
    <location>
        <begin position="1050"/>
        <end position="1062"/>
    </location>
</feature>
<feature type="coiled-coil region" evidence="5">
    <location>
        <begin position="321"/>
        <end position="348"/>
    </location>
</feature>
<keyword evidence="2 4" id="KW-0862">Zinc</keyword>
<organism evidence="8 9">
    <name type="scientific">Mizuhopecten yessoensis</name>
    <name type="common">Japanese scallop</name>
    <name type="synonym">Patinopecten yessoensis</name>
    <dbReference type="NCBI Taxonomy" id="6573"/>
    <lineage>
        <taxon>Eukaryota</taxon>
        <taxon>Metazoa</taxon>
        <taxon>Spiralia</taxon>
        <taxon>Lophotrochozoa</taxon>
        <taxon>Mollusca</taxon>
        <taxon>Bivalvia</taxon>
        <taxon>Autobranchia</taxon>
        <taxon>Pteriomorphia</taxon>
        <taxon>Pectinida</taxon>
        <taxon>Pectinoidea</taxon>
        <taxon>Pectinidae</taxon>
        <taxon>Mizuhopecten</taxon>
    </lineage>
</organism>
<reference evidence="8 9" key="1">
    <citation type="journal article" date="2017" name="Nat. Ecol. Evol.">
        <title>Scallop genome provides insights into evolution of bilaterian karyotype and development.</title>
        <authorList>
            <person name="Wang S."/>
            <person name="Zhang J."/>
            <person name="Jiao W."/>
            <person name="Li J."/>
            <person name="Xun X."/>
            <person name="Sun Y."/>
            <person name="Guo X."/>
            <person name="Huan P."/>
            <person name="Dong B."/>
            <person name="Zhang L."/>
            <person name="Hu X."/>
            <person name="Sun X."/>
            <person name="Wang J."/>
            <person name="Zhao C."/>
            <person name="Wang Y."/>
            <person name="Wang D."/>
            <person name="Huang X."/>
            <person name="Wang R."/>
            <person name="Lv J."/>
            <person name="Li Y."/>
            <person name="Zhang Z."/>
            <person name="Liu B."/>
            <person name="Lu W."/>
            <person name="Hui Y."/>
            <person name="Liang J."/>
            <person name="Zhou Z."/>
            <person name="Hou R."/>
            <person name="Li X."/>
            <person name="Liu Y."/>
            <person name="Li H."/>
            <person name="Ning X."/>
            <person name="Lin Y."/>
            <person name="Zhao L."/>
            <person name="Xing Q."/>
            <person name="Dou J."/>
            <person name="Li Y."/>
            <person name="Mao J."/>
            <person name="Guo H."/>
            <person name="Dou H."/>
            <person name="Li T."/>
            <person name="Mu C."/>
            <person name="Jiang W."/>
            <person name="Fu Q."/>
            <person name="Fu X."/>
            <person name="Miao Y."/>
            <person name="Liu J."/>
            <person name="Yu Q."/>
            <person name="Li R."/>
            <person name="Liao H."/>
            <person name="Li X."/>
            <person name="Kong Y."/>
            <person name="Jiang Z."/>
            <person name="Chourrout D."/>
            <person name="Li R."/>
            <person name="Bao Z."/>
        </authorList>
    </citation>
    <scope>NUCLEOTIDE SEQUENCE [LARGE SCALE GENOMIC DNA]</scope>
    <source>
        <strain evidence="8 9">PY_sf001</strain>
    </source>
</reference>
<feature type="compositionally biased region" description="Low complexity" evidence="6">
    <location>
        <begin position="788"/>
        <end position="799"/>
    </location>
</feature>
<dbReference type="SMART" id="SM00132">
    <property type="entry name" value="LIM"/>
    <property type="match status" value="1"/>
</dbReference>
<feature type="region of interest" description="Disordered" evidence="6">
    <location>
        <begin position="770"/>
        <end position="804"/>
    </location>
</feature>
<keyword evidence="1 4" id="KW-0479">Metal-binding</keyword>
<proteinExistence type="predicted"/>
<evidence type="ECO:0000256" key="2">
    <source>
        <dbReference type="ARBA" id="ARBA00022833"/>
    </source>
</evidence>
<feature type="domain" description="LIM zinc-binding" evidence="7">
    <location>
        <begin position="30"/>
        <end position="96"/>
    </location>
</feature>
<dbReference type="InterPro" id="IPR053041">
    <property type="entry name" value="Transglut-like_Superfamily_Mod"/>
</dbReference>
<dbReference type="InterPro" id="IPR038765">
    <property type="entry name" value="Papain-like_cys_pep_sf"/>
</dbReference>
<dbReference type="SMART" id="SM00460">
    <property type="entry name" value="TGc"/>
    <property type="match status" value="1"/>
</dbReference>
<evidence type="ECO:0000256" key="6">
    <source>
        <dbReference type="SAM" id="MobiDB-lite"/>
    </source>
</evidence>
<keyword evidence="9" id="KW-1185">Reference proteome</keyword>
<protein>
    <submittedName>
        <fullName evidence="8">Kyphoscoliosis peptidase</fullName>
    </submittedName>
</protein>
<dbReference type="PANTHER" id="PTHR47020:SF1">
    <property type="entry name" value="HILLARIN"/>
    <property type="match status" value="1"/>
</dbReference>
<dbReference type="AlphaFoldDB" id="A0A210PNY3"/>
<evidence type="ECO:0000256" key="3">
    <source>
        <dbReference type="ARBA" id="ARBA00023038"/>
    </source>
</evidence>
<dbReference type="InterPro" id="IPR002931">
    <property type="entry name" value="Transglutaminase-like"/>
</dbReference>